<dbReference type="InterPro" id="IPR013559">
    <property type="entry name" value="YheO"/>
</dbReference>
<proteinExistence type="predicted"/>
<evidence type="ECO:0000313" key="4">
    <source>
        <dbReference type="Proteomes" id="UP000000845"/>
    </source>
</evidence>
<dbReference type="InterPro" id="IPR039446">
    <property type="entry name" value="DauR-like"/>
</dbReference>
<dbReference type="Pfam" id="PF13309">
    <property type="entry name" value="HTH_22"/>
    <property type="match status" value="1"/>
</dbReference>
<accession>D1ANT1</accession>
<dbReference type="Pfam" id="PF08348">
    <property type="entry name" value="PAS_6"/>
    <property type="match status" value="1"/>
</dbReference>
<evidence type="ECO:0000259" key="2">
    <source>
        <dbReference type="Pfam" id="PF13309"/>
    </source>
</evidence>
<protein>
    <submittedName>
        <fullName evidence="3">YheO domain protein</fullName>
    </submittedName>
</protein>
<reference evidence="3 4" key="2">
    <citation type="journal article" date="2010" name="Stand. Genomic Sci.">
        <title>Complete genome sequence of Sebaldella termitidis type strain (NCTC 11300).</title>
        <authorList>
            <person name="Harmon-Smith M."/>
            <person name="Celia L."/>
            <person name="Chertkov O."/>
            <person name="Lapidus A."/>
            <person name="Copeland A."/>
            <person name="Glavina Del Rio T."/>
            <person name="Nolan M."/>
            <person name="Lucas S."/>
            <person name="Tice H."/>
            <person name="Cheng J.F."/>
            <person name="Han C."/>
            <person name="Detter J.C."/>
            <person name="Bruce D."/>
            <person name="Goodwin L."/>
            <person name="Pitluck S."/>
            <person name="Pati A."/>
            <person name="Liolios K."/>
            <person name="Ivanova N."/>
            <person name="Mavromatis K."/>
            <person name="Mikhailova N."/>
            <person name="Chen A."/>
            <person name="Palaniappan K."/>
            <person name="Land M."/>
            <person name="Hauser L."/>
            <person name="Chang Y.J."/>
            <person name="Jeffries C.D."/>
            <person name="Brettin T."/>
            <person name="Goker M."/>
            <person name="Beck B."/>
            <person name="Bristow J."/>
            <person name="Eisen J.A."/>
            <person name="Markowitz V."/>
            <person name="Hugenholtz P."/>
            <person name="Kyrpides N.C."/>
            <person name="Klenk H.P."/>
            <person name="Chen F."/>
        </authorList>
    </citation>
    <scope>NUCLEOTIDE SEQUENCE [LARGE SCALE GENOMIC DNA]</scope>
    <source>
        <strain evidence="4">ATCC 33386 / NCTC 11300</strain>
    </source>
</reference>
<dbReference type="eggNOG" id="COG2964">
    <property type="taxonomic scope" value="Bacteria"/>
</dbReference>
<name>D1ANT1_SEBTE</name>
<keyword evidence="4" id="KW-1185">Reference proteome</keyword>
<dbReference type="Proteomes" id="UP000000845">
    <property type="component" value="Chromosome"/>
</dbReference>
<dbReference type="PANTHER" id="PTHR35568">
    <property type="entry name" value="TRANSCRIPTIONAL REGULATOR DAUR"/>
    <property type="match status" value="1"/>
</dbReference>
<dbReference type="AlphaFoldDB" id="D1ANT1"/>
<feature type="domain" description="Transcriptional regulator DauR-like HTH" evidence="2">
    <location>
        <begin position="157"/>
        <end position="214"/>
    </location>
</feature>
<gene>
    <name evidence="3" type="ordered locus">Sterm_3043</name>
</gene>
<dbReference type="PANTHER" id="PTHR35568:SF1">
    <property type="entry name" value="TRANSCRIPTIONAL REGULATOR DAUR"/>
    <property type="match status" value="1"/>
</dbReference>
<dbReference type="STRING" id="526218.Sterm_3043"/>
<dbReference type="InterPro" id="IPR039445">
    <property type="entry name" value="DauR-like_HTH"/>
</dbReference>
<dbReference type="RefSeq" id="WP_012862467.1">
    <property type="nucleotide sequence ID" value="NC_013517.1"/>
</dbReference>
<sequence length="218" mass="24423">MVLSDIDKQILESYKTMVDGLANYLGPSSEVVLHSLEDYNRSVVKIANGHHTGRKIGAPITDIALKMLSEIKNSDDKICKTYYTRSKTGNSLKSNTTAIYGENGRIIGLLCMNLNLDTSFGEFIKSFFPGKDQNTQNHNENNEIFANSTSELVLSALDNIVAEVNNDSFVSSINKNKEIIKRLYDKGIFNIKDSPNLVADYLKISKNTVYLHLRNYSK</sequence>
<feature type="domain" description="YheO-like" evidence="1">
    <location>
        <begin position="11"/>
        <end position="118"/>
    </location>
</feature>
<dbReference type="EMBL" id="CP001739">
    <property type="protein sequence ID" value="ACZ09885.1"/>
    <property type="molecule type" value="Genomic_DNA"/>
</dbReference>
<reference evidence="4" key="1">
    <citation type="submission" date="2009-09" db="EMBL/GenBank/DDBJ databases">
        <title>The complete chromosome of Sebaldella termitidis ATCC 33386.</title>
        <authorList>
            <consortium name="US DOE Joint Genome Institute (JGI-PGF)"/>
            <person name="Lucas S."/>
            <person name="Copeland A."/>
            <person name="Lapidus A."/>
            <person name="Glavina del Rio T."/>
            <person name="Dalin E."/>
            <person name="Tice H."/>
            <person name="Bruce D."/>
            <person name="Goodwin L."/>
            <person name="Pitluck S."/>
            <person name="Kyrpides N."/>
            <person name="Mavromatis K."/>
            <person name="Ivanova N."/>
            <person name="Mikhailova N."/>
            <person name="Sims D."/>
            <person name="Meincke L."/>
            <person name="Brettin T."/>
            <person name="Detter J.C."/>
            <person name="Han C."/>
            <person name="Larimer F."/>
            <person name="Land M."/>
            <person name="Hauser L."/>
            <person name="Markowitz V."/>
            <person name="Cheng J.F."/>
            <person name="Hugenholtz P."/>
            <person name="Woyke T."/>
            <person name="Wu D."/>
            <person name="Eisen J.A."/>
        </authorList>
    </citation>
    <scope>NUCLEOTIDE SEQUENCE [LARGE SCALE GENOMIC DNA]</scope>
    <source>
        <strain evidence="4">ATCC 33386 / NCTC 11300</strain>
    </source>
</reference>
<dbReference type="HOGENOM" id="CLU_080179_3_0_0"/>
<evidence type="ECO:0000313" key="3">
    <source>
        <dbReference type="EMBL" id="ACZ09885.1"/>
    </source>
</evidence>
<organism evidence="3 4">
    <name type="scientific">Sebaldella termitidis (strain ATCC 33386 / NCTC 11300)</name>
    <dbReference type="NCBI Taxonomy" id="526218"/>
    <lineage>
        <taxon>Bacteria</taxon>
        <taxon>Fusobacteriati</taxon>
        <taxon>Fusobacteriota</taxon>
        <taxon>Fusobacteriia</taxon>
        <taxon>Fusobacteriales</taxon>
        <taxon>Leptotrichiaceae</taxon>
        <taxon>Sebaldella</taxon>
    </lineage>
</organism>
<dbReference type="KEGG" id="str:Sterm_3043"/>
<evidence type="ECO:0000259" key="1">
    <source>
        <dbReference type="Pfam" id="PF08348"/>
    </source>
</evidence>